<dbReference type="PANTHER" id="PTHR46320:SF1">
    <property type="entry name" value="GLYCEROPHOSPHODIESTER PHOSPHODIESTERASE 1"/>
    <property type="match status" value="1"/>
</dbReference>
<reference evidence="4 5" key="1">
    <citation type="submission" date="2017-05" db="EMBL/GenBank/DDBJ databases">
        <authorList>
            <person name="Song R."/>
            <person name="Chenine A.L."/>
            <person name="Ruprecht R.M."/>
        </authorList>
    </citation>
    <scope>NUCLEOTIDE SEQUENCE [LARGE SCALE GENOMIC DNA]</scope>
    <source>
        <strain evidence="4 5">CFBP 1590</strain>
    </source>
</reference>
<dbReference type="PANTHER" id="PTHR46320">
    <property type="entry name" value="GLYCEROPHOSPHODIESTER PHOSPHODIESTERASE 1"/>
    <property type="match status" value="1"/>
</dbReference>
<evidence type="ECO:0000256" key="1">
    <source>
        <dbReference type="SAM" id="SignalP"/>
    </source>
</evidence>
<dbReference type="Pfam" id="PF03009">
    <property type="entry name" value="GDPD"/>
    <property type="match status" value="1"/>
</dbReference>
<dbReference type="GO" id="GO:0005886">
    <property type="term" value="C:plasma membrane"/>
    <property type="evidence" value="ECO:0007669"/>
    <property type="project" value="TreeGrafter"/>
</dbReference>
<evidence type="ECO:0000313" key="4">
    <source>
        <dbReference type="EMBL" id="SMS10354.1"/>
    </source>
</evidence>
<evidence type="ECO:0000313" key="6">
    <source>
        <dbReference type="Proteomes" id="UP001343600"/>
    </source>
</evidence>
<organism evidence="4 5">
    <name type="scientific">Pseudomonas viridiflava</name>
    <name type="common">Phytomonas viridiflava</name>
    <dbReference type="NCBI Taxonomy" id="33069"/>
    <lineage>
        <taxon>Bacteria</taxon>
        <taxon>Pseudomonadati</taxon>
        <taxon>Pseudomonadota</taxon>
        <taxon>Gammaproteobacteria</taxon>
        <taxon>Pseudomonadales</taxon>
        <taxon>Pseudomonadaceae</taxon>
        <taxon>Pseudomonas</taxon>
    </lineage>
</organism>
<dbReference type="Proteomes" id="UP001343600">
    <property type="component" value="Unassembled WGS sequence"/>
</dbReference>
<dbReference type="GO" id="GO:0006580">
    <property type="term" value="P:ethanolamine metabolic process"/>
    <property type="evidence" value="ECO:0007669"/>
    <property type="project" value="TreeGrafter"/>
</dbReference>
<feature type="signal peptide" evidence="1">
    <location>
        <begin position="1"/>
        <end position="24"/>
    </location>
</feature>
<dbReference type="InterPro" id="IPR017946">
    <property type="entry name" value="PLC-like_Pdiesterase_TIM-brl"/>
</dbReference>
<keyword evidence="6" id="KW-1185">Reference proteome</keyword>
<dbReference type="KEGG" id="pvd:CFBP1590__2768"/>
<evidence type="ECO:0000259" key="2">
    <source>
        <dbReference type="PROSITE" id="PS51704"/>
    </source>
</evidence>
<reference evidence="3 6" key="2">
    <citation type="submission" date="2024-01" db="EMBL/GenBank/DDBJ databases">
        <title>Characterization of Pseudomonas viridiflava in Georgia, USA.</title>
        <authorList>
            <person name="Zhao M."/>
            <person name="Dutta B."/>
        </authorList>
    </citation>
    <scope>NUCLEOTIDE SEQUENCE [LARGE SCALE GENOMIC DNA]</scope>
    <source>
        <strain evidence="3 6">21GA0539</strain>
    </source>
</reference>
<dbReference type="AlphaFoldDB" id="A0A1Y6JKQ1"/>
<dbReference type="SUPFAM" id="SSF51695">
    <property type="entry name" value="PLC-like phosphodiesterases"/>
    <property type="match status" value="1"/>
</dbReference>
<dbReference type="InterPro" id="IPR030395">
    <property type="entry name" value="GP_PDE_dom"/>
</dbReference>
<dbReference type="GO" id="GO:0008889">
    <property type="term" value="F:glycerophosphodiester phosphodiesterase activity"/>
    <property type="evidence" value="ECO:0007669"/>
    <property type="project" value="TreeGrafter"/>
</dbReference>
<dbReference type="GeneID" id="47764425"/>
<feature type="chain" id="PRO_5011009410" evidence="1">
    <location>
        <begin position="25"/>
        <end position="393"/>
    </location>
</feature>
<sequence length="393" mass="43828">MLRMPRWVLACASAVLITPCVSFAEEYNTDKIGNVLKSAHNDLTIVCAHRGLHGTATDPKSPRDVPENSIAAILKAHQERIECSEIDLQLDRAGNVILLHDSNLGRTTDVFTAGRAGDYDPYTRMGYNPALSSYFGNTLRLVLRNPLRTGYTNQTVPSLDAVLTAIKDNRIAMILLLDVKNIEAAKKAWQIVKAHTNAWGTPAERWVYFKMPVNSIGMTAGDFEAKGIINVQSEGSRFRLIPVFGADAIDTSGGPANLLRNWQGYYDKNYVYATEVRLKEFDSTLHFPLNNIMQKYDSGLLRNGKTVGAYQPVPETKNNQYFAADGHCCTGPAFWHWESKKGFGKETGDNRPDLHWIIHTAHDAFRYIISDDPVTAMHALKDNGRRNMALISN</sequence>
<gene>
    <name evidence="4" type="ORF">CFBP1590__2768</name>
    <name evidence="3" type="ORF">V2I87_15490</name>
</gene>
<evidence type="ECO:0000313" key="3">
    <source>
        <dbReference type="EMBL" id="MEE4041499.1"/>
    </source>
</evidence>
<proteinExistence type="predicted"/>
<dbReference type="GO" id="GO:0070291">
    <property type="term" value="P:N-acylethanolamine metabolic process"/>
    <property type="evidence" value="ECO:0007669"/>
    <property type="project" value="TreeGrafter"/>
</dbReference>
<evidence type="ECO:0000313" key="5">
    <source>
        <dbReference type="Proteomes" id="UP000196842"/>
    </source>
</evidence>
<dbReference type="Proteomes" id="UP000196842">
    <property type="component" value="Chromosome I"/>
</dbReference>
<dbReference type="EMBL" id="JAZEIP010000025">
    <property type="protein sequence ID" value="MEE4041499.1"/>
    <property type="molecule type" value="Genomic_DNA"/>
</dbReference>
<name>A0A1Y6JKQ1_PSEVI</name>
<accession>A0A1Y6JKQ1</accession>
<protein>
    <submittedName>
        <fullName evidence="3">Glycerophosphodiester phosphodiesterase family protein</fullName>
    </submittedName>
</protein>
<dbReference type="RefSeq" id="WP_043303593.1">
    <property type="nucleotide sequence ID" value="NZ_CP074412.1"/>
</dbReference>
<dbReference type="GO" id="GO:0006644">
    <property type="term" value="P:phospholipid metabolic process"/>
    <property type="evidence" value="ECO:0007669"/>
    <property type="project" value="TreeGrafter"/>
</dbReference>
<dbReference type="PROSITE" id="PS51704">
    <property type="entry name" value="GP_PDE"/>
    <property type="match status" value="1"/>
</dbReference>
<dbReference type="Gene3D" id="3.20.20.190">
    <property type="entry name" value="Phosphatidylinositol (PI) phosphodiesterase"/>
    <property type="match status" value="1"/>
</dbReference>
<keyword evidence="1" id="KW-0732">Signal</keyword>
<feature type="domain" description="GP-PDE" evidence="2">
    <location>
        <begin position="44"/>
        <end position="320"/>
    </location>
</feature>
<dbReference type="EMBL" id="LT855380">
    <property type="protein sequence ID" value="SMS10354.1"/>
    <property type="molecule type" value="Genomic_DNA"/>
</dbReference>